<dbReference type="KEGG" id="pmf:P9303_05991"/>
<dbReference type="STRING" id="59922.P9303_05991"/>
<sequence>MLLRLRLLTTSLVSGGLLLVVLCLGAQNLNDRHSLRLGDAKSAELPTGFLVGMSIVAGVISGGSTAALLLPKPRT</sequence>
<keyword evidence="1" id="KW-1133">Transmembrane helix</keyword>
<proteinExistence type="predicted"/>
<evidence type="ECO:0008006" key="4">
    <source>
        <dbReference type="Google" id="ProtNLM"/>
    </source>
</evidence>
<dbReference type="BioCyc" id="PMAR59922:G1G80-550-MONOMER"/>
<evidence type="ECO:0000256" key="1">
    <source>
        <dbReference type="SAM" id="Phobius"/>
    </source>
</evidence>
<keyword evidence="1" id="KW-0812">Transmembrane</keyword>
<dbReference type="AlphaFoldDB" id="A2C791"/>
<dbReference type="HOGENOM" id="CLU_2686504_0_0_3"/>
<protein>
    <recommendedName>
        <fullName evidence="4">Lipopolysaccharide assembly protein A domain-containing protein</fullName>
    </recommendedName>
</protein>
<dbReference type="EMBL" id="CP000554">
    <property type="protein sequence ID" value="ABM77351.1"/>
    <property type="molecule type" value="Genomic_DNA"/>
</dbReference>
<dbReference type="RefSeq" id="WP_011825271.1">
    <property type="nucleotide sequence ID" value="NC_008820.1"/>
</dbReference>
<feature type="transmembrane region" description="Helical" evidence="1">
    <location>
        <begin position="49"/>
        <end position="70"/>
    </location>
</feature>
<name>A2C791_PROM3</name>
<gene>
    <name evidence="2" type="ordered locus">P9303_05991</name>
</gene>
<evidence type="ECO:0000313" key="2">
    <source>
        <dbReference type="EMBL" id="ABM77351.1"/>
    </source>
</evidence>
<evidence type="ECO:0000313" key="3">
    <source>
        <dbReference type="Proteomes" id="UP000002274"/>
    </source>
</evidence>
<reference evidence="2 3" key="1">
    <citation type="journal article" date="2007" name="PLoS Genet.">
        <title>Patterns and implications of gene gain and loss in the evolution of Prochlorococcus.</title>
        <authorList>
            <person name="Kettler G.C."/>
            <person name="Martiny A.C."/>
            <person name="Huang K."/>
            <person name="Zucker J."/>
            <person name="Coleman M.L."/>
            <person name="Rodrigue S."/>
            <person name="Chen F."/>
            <person name="Lapidus A."/>
            <person name="Ferriera S."/>
            <person name="Johnson J."/>
            <person name="Steglich C."/>
            <person name="Church G.M."/>
            <person name="Richardson P."/>
            <person name="Chisholm S.W."/>
        </authorList>
    </citation>
    <scope>NUCLEOTIDE SEQUENCE [LARGE SCALE GENOMIC DNA]</scope>
    <source>
        <strain evidence="2 3">MIT 9303</strain>
    </source>
</reference>
<organism evidence="2 3">
    <name type="scientific">Prochlorococcus marinus (strain MIT 9303)</name>
    <dbReference type="NCBI Taxonomy" id="59922"/>
    <lineage>
        <taxon>Bacteria</taxon>
        <taxon>Bacillati</taxon>
        <taxon>Cyanobacteriota</taxon>
        <taxon>Cyanophyceae</taxon>
        <taxon>Synechococcales</taxon>
        <taxon>Prochlorococcaceae</taxon>
        <taxon>Prochlorococcus</taxon>
    </lineage>
</organism>
<accession>A2C791</accession>
<keyword evidence="1" id="KW-0472">Membrane</keyword>
<dbReference type="Proteomes" id="UP000002274">
    <property type="component" value="Chromosome"/>
</dbReference>